<proteinExistence type="inferred from homology"/>
<protein>
    <submittedName>
        <fullName evidence="3">Aspartate/glutamate racemase family protein</fullName>
    </submittedName>
</protein>
<name>A0ABS7PSJ0_9SPHN</name>
<dbReference type="PANTHER" id="PTHR21198">
    <property type="entry name" value="GLUTAMATE RACEMASE"/>
    <property type="match status" value="1"/>
</dbReference>
<dbReference type="Proteomes" id="UP000706039">
    <property type="component" value="Unassembled WGS sequence"/>
</dbReference>
<keyword evidence="2" id="KW-0413">Isomerase</keyword>
<accession>A0ABS7PSJ0</accession>
<organism evidence="3 4">
    <name type="scientific">Sphingomonas colocasiae</name>
    <dbReference type="NCBI Taxonomy" id="1848973"/>
    <lineage>
        <taxon>Bacteria</taxon>
        <taxon>Pseudomonadati</taxon>
        <taxon>Pseudomonadota</taxon>
        <taxon>Alphaproteobacteria</taxon>
        <taxon>Sphingomonadales</taxon>
        <taxon>Sphingomonadaceae</taxon>
        <taxon>Sphingomonas</taxon>
    </lineage>
</organism>
<keyword evidence="4" id="KW-1185">Reference proteome</keyword>
<evidence type="ECO:0000256" key="1">
    <source>
        <dbReference type="ARBA" id="ARBA00007847"/>
    </source>
</evidence>
<dbReference type="NCBIfam" id="TIGR00035">
    <property type="entry name" value="asp_race"/>
    <property type="match status" value="1"/>
</dbReference>
<dbReference type="InterPro" id="IPR004380">
    <property type="entry name" value="Asp_race"/>
</dbReference>
<evidence type="ECO:0000256" key="2">
    <source>
        <dbReference type="ARBA" id="ARBA00023235"/>
    </source>
</evidence>
<sequence>MKTIGLIGGMSWESTALYYKFINEETRRRLGGLNSAKLLICSVNFAEIEPLQRSGRWEEAGRQLNAAALALEGAGADLILICTNTMHIVFDEISQGVAPPVLHIADATAAEVVRQGIRRVALLGTAFTMAEPFYRSRLSDRHGIDVLVPGEEDQGRLHAIIYEELCRGVVSDAAVTYARDLVTSLVADGAEGVILGCTELGLLIREDMSPVPLFDTTSLHAVAAVEAAL</sequence>
<gene>
    <name evidence="3" type="ORF">K7G82_17715</name>
</gene>
<dbReference type="SUPFAM" id="SSF53681">
    <property type="entry name" value="Aspartate/glutamate racemase"/>
    <property type="match status" value="2"/>
</dbReference>
<comment type="caution">
    <text evidence="3">The sequence shown here is derived from an EMBL/GenBank/DDBJ whole genome shotgun (WGS) entry which is preliminary data.</text>
</comment>
<reference evidence="3 4" key="1">
    <citation type="submission" date="2021-08" db="EMBL/GenBank/DDBJ databases">
        <authorList>
            <person name="Tuo L."/>
        </authorList>
    </citation>
    <scope>NUCLEOTIDE SEQUENCE [LARGE SCALE GENOMIC DNA]</scope>
    <source>
        <strain evidence="3 4">JCM 31229</strain>
    </source>
</reference>
<dbReference type="PANTHER" id="PTHR21198:SF7">
    <property type="entry name" value="ASPARTATE-GLUTAMATE RACEMASE FAMILY"/>
    <property type="match status" value="1"/>
</dbReference>
<dbReference type="Gene3D" id="3.40.50.1860">
    <property type="match status" value="2"/>
</dbReference>
<dbReference type="InterPro" id="IPR015942">
    <property type="entry name" value="Asp/Glu/hydantoin_racemase"/>
</dbReference>
<evidence type="ECO:0000313" key="3">
    <source>
        <dbReference type="EMBL" id="MBY8824146.1"/>
    </source>
</evidence>
<dbReference type="Pfam" id="PF01177">
    <property type="entry name" value="Asp_Glu_race"/>
    <property type="match status" value="1"/>
</dbReference>
<dbReference type="InterPro" id="IPR001920">
    <property type="entry name" value="Asp/Glu_race"/>
</dbReference>
<dbReference type="EMBL" id="JAINVV010000008">
    <property type="protein sequence ID" value="MBY8824146.1"/>
    <property type="molecule type" value="Genomic_DNA"/>
</dbReference>
<comment type="similarity">
    <text evidence="1">Belongs to the aspartate/glutamate racemases family.</text>
</comment>
<evidence type="ECO:0000313" key="4">
    <source>
        <dbReference type="Proteomes" id="UP000706039"/>
    </source>
</evidence>